<dbReference type="RefSeq" id="WP_094723064.1">
    <property type="nucleotide sequence ID" value="NZ_MWWS01000005.1"/>
</dbReference>
<keyword evidence="2" id="KW-0812">Transmembrane</keyword>
<evidence type="ECO:0000256" key="2">
    <source>
        <dbReference type="SAM" id="Phobius"/>
    </source>
</evidence>
<dbReference type="EMBL" id="MWWS01000005">
    <property type="protein sequence ID" value="OZG49244.1"/>
    <property type="molecule type" value="Genomic_DNA"/>
</dbReference>
<comment type="caution">
    <text evidence="4">The sequence shown here is derived from an EMBL/GenBank/DDBJ whole genome shotgun (WGS) entry which is preliminary data.</text>
</comment>
<dbReference type="OrthoDB" id="134475at2"/>
<dbReference type="Proteomes" id="UP000216004">
    <property type="component" value="Unassembled WGS sequence"/>
</dbReference>
<organism evidence="4 5">
    <name type="scientific">Bombiscardovia coagulans</name>
    <dbReference type="NCBI Taxonomy" id="686666"/>
    <lineage>
        <taxon>Bacteria</taxon>
        <taxon>Bacillati</taxon>
        <taxon>Actinomycetota</taxon>
        <taxon>Actinomycetes</taxon>
        <taxon>Bifidobacteriales</taxon>
        <taxon>Bifidobacteriaceae</taxon>
        <taxon>Bombiscardovia</taxon>
    </lineage>
</organism>
<dbReference type="InterPro" id="IPR057687">
    <property type="entry name" value="DUF7927"/>
</dbReference>
<proteinExistence type="predicted"/>
<feature type="domain" description="DUF7927" evidence="3">
    <location>
        <begin position="219"/>
        <end position="349"/>
    </location>
</feature>
<gene>
    <name evidence="4" type="ORF">BOCO_1053</name>
</gene>
<accession>A0A261EQX4</accession>
<sequence>MDGYYSIWPTGDMNGPDVKQDWWWEGTTRPYNNYWADIRSIDKPMQIPTSDEITENWMTGGQHTSSVNTRVVSNDESSQSGKLLIVNGSRKFPIPHDIIKTTVRGLKPHTDYTVQGFIANLSDYPYSDHTVDPVQLGFVVNENFIGTSQESPKQTGALNSQTHWTPISSIVNTGDSNELTISARNYKEGSWGNDFAIDQLSLYPLATASAKLAVNVPGYDFKKSSDPKTGSKVMPGDVITYTLQGINTGQTDLLQVSVNDNLTDVLKHADLLENPVSDIGDAHTVSNGILSWKGSFNQGQTVHITYKIRVHDGNKAAWNVKFENHATSQATPPGNVPPITPPEGHTDHHTPQRPATSEQPIDYDLANTGSNVILMLIATSLLLVGALAAVLIERSGYFKKS</sequence>
<dbReference type="AlphaFoldDB" id="A0A261EQX4"/>
<keyword evidence="5" id="KW-1185">Reference proteome</keyword>
<keyword evidence="2" id="KW-0472">Membrane</keyword>
<evidence type="ECO:0000259" key="3">
    <source>
        <dbReference type="Pfam" id="PF25549"/>
    </source>
</evidence>
<protein>
    <recommendedName>
        <fullName evidence="3">DUF7927 domain-containing protein</fullName>
    </recommendedName>
</protein>
<evidence type="ECO:0000313" key="4">
    <source>
        <dbReference type="EMBL" id="OZG49244.1"/>
    </source>
</evidence>
<reference evidence="4 5" key="1">
    <citation type="journal article" date="2017" name="BMC Genomics">
        <title>Comparative genomic and phylogenomic analyses of the Bifidobacteriaceae family.</title>
        <authorList>
            <person name="Lugli G.A."/>
            <person name="Milani C."/>
            <person name="Turroni F."/>
            <person name="Duranti S."/>
            <person name="Mancabelli L."/>
            <person name="Mangifesta M."/>
            <person name="Ferrario C."/>
            <person name="Modesto M."/>
            <person name="Mattarelli P."/>
            <person name="Jiri K."/>
            <person name="van Sinderen D."/>
            <person name="Ventura M."/>
        </authorList>
    </citation>
    <scope>NUCLEOTIDE SEQUENCE [LARGE SCALE GENOMIC DNA]</scope>
    <source>
        <strain evidence="4 5">DSM 22924</strain>
    </source>
</reference>
<keyword evidence="2" id="KW-1133">Transmembrane helix</keyword>
<feature type="region of interest" description="Disordered" evidence="1">
    <location>
        <begin position="326"/>
        <end position="362"/>
    </location>
</feature>
<evidence type="ECO:0000313" key="5">
    <source>
        <dbReference type="Proteomes" id="UP000216004"/>
    </source>
</evidence>
<dbReference type="Pfam" id="PF25549">
    <property type="entry name" value="DUF7927"/>
    <property type="match status" value="1"/>
</dbReference>
<name>A0A261EQX4_9BIFI</name>
<evidence type="ECO:0000256" key="1">
    <source>
        <dbReference type="SAM" id="MobiDB-lite"/>
    </source>
</evidence>
<feature type="transmembrane region" description="Helical" evidence="2">
    <location>
        <begin position="372"/>
        <end position="392"/>
    </location>
</feature>